<dbReference type="GO" id="GO:0032153">
    <property type="term" value="C:cell division site"/>
    <property type="evidence" value="ECO:0007669"/>
    <property type="project" value="TreeGrafter"/>
</dbReference>
<evidence type="ECO:0000256" key="1">
    <source>
        <dbReference type="ARBA" id="ARBA00038420"/>
    </source>
</evidence>
<dbReference type="Pfam" id="PF01476">
    <property type="entry name" value="LysM"/>
    <property type="match status" value="1"/>
</dbReference>
<dbReference type="PROSITE" id="PS51782">
    <property type="entry name" value="LYSM"/>
    <property type="match status" value="1"/>
</dbReference>
<gene>
    <name evidence="3" type="ORF">PG2T_07295</name>
</gene>
<dbReference type="SUPFAM" id="SSF51261">
    <property type="entry name" value="Duplicated hybrid motif"/>
    <property type="match status" value="1"/>
</dbReference>
<dbReference type="CDD" id="cd12797">
    <property type="entry name" value="M23_peptidase"/>
    <property type="match status" value="1"/>
</dbReference>
<comment type="similarity">
    <text evidence="1">Belongs to the E.coli NlpD/Haemophilus LppB family.</text>
</comment>
<dbReference type="InParanoid" id="A0A1B1YTI0"/>
<dbReference type="Pfam" id="PF01551">
    <property type="entry name" value="Peptidase_M23"/>
    <property type="match status" value="1"/>
</dbReference>
<protein>
    <recommendedName>
        <fullName evidence="2">LysM domain-containing protein</fullName>
    </recommendedName>
</protein>
<accession>A0A1B1YTI0</accession>
<dbReference type="FunCoup" id="A0A1B1YTI0">
    <property type="interactions" value="123"/>
</dbReference>
<dbReference type="GO" id="GO:0004222">
    <property type="term" value="F:metalloendopeptidase activity"/>
    <property type="evidence" value="ECO:0007669"/>
    <property type="project" value="TreeGrafter"/>
</dbReference>
<dbReference type="InterPro" id="IPR036779">
    <property type="entry name" value="LysM_dom_sf"/>
</dbReference>
<dbReference type="PANTHER" id="PTHR21666">
    <property type="entry name" value="PEPTIDASE-RELATED"/>
    <property type="match status" value="1"/>
</dbReference>
<dbReference type="SMART" id="SM00257">
    <property type="entry name" value="LysM"/>
    <property type="match status" value="1"/>
</dbReference>
<dbReference type="RefSeq" id="WP_202816458.1">
    <property type="nucleotide sequence ID" value="NZ_CP014671.1"/>
</dbReference>
<dbReference type="InterPro" id="IPR018392">
    <property type="entry name" value="LysM"/>
</dbReference>
<dbReference type="GO" id="GO:0009279">
    <property type="term" value="C:cell outer membrane"/>
    <property type="evidence" value="ECO:0007669"/>
    <property type="project" value="TreeGrafter"/>
</dbReference>
<dbReference type="Proteomes" id="UP000092952">
    <property type="component" value="Chromosome"/>
</dbReference>
<dbReference type="CDD" id="cd00118">
    <property type="entry name" value="LysM"/>
    <property type="match status" value="1"/>
</dbReference>
<dbReference type="STRING" id="1810504.PG2T_07295"/>
<dbReference type="KEGG" id="gbi:PG2T_07295"/>
<sequence>MLRISCRCGAAGAEAHGDASQAALRPAPGGQAARVLLALVIALILSGCAGRSGRPPAVSPSASSQANALLPSGEHVVQRGETLAMIGRRYGTDYQALARLNGIRSPYTIYPGQRLRLPGVGGVPAPTPIAPAGGWTWPTAGTTLRGYVAAHGGNKGLDIAGQIGQPVRAAAAGTVVYAGNGLRQYGNLVIVKHNEDYLSAYGHLQKITVAEGSAVTTGQTIASMGSPGDGPGVLHFEIRYRGTPIDPAAVLPRPSGG</sequence>
<dbReference type="EMBL" id="CP014671">
    <property type="protein sequence ID" value="ANX04007.1"/>
    <property type="molecule type" value="Genomic_DNA"/>
</dbReference>
<evidence type="ECO:0000259" key="2">
    <source>
        <dbReference type="PROSITE" id="PS51782"/>
    </source>
</evidence>
<name>A0A1B1YTI0_9GAMM</name>
<dbReference type="Gene3D" id="3.10.350.10">
    <property type="entry name" value="LysM domain"/>
    <property type="match status" value="1"/>
</dbReference>
<dbReference type="Gene3D" id="2.70.70.10">
    <property type="entry name" value="Glucose Permease (Domain IIA)"/>
    <property type="match status" value="1"/>
</dbReference>
<keyword evidence="4" id="KW-1185">Reference proteome</keyword>
<dbReference type="InterPro" id="IPR050570">
    <property type="entry name" value="Cell_wall_metabolism_enzyme"/>
</dbReference>
<reference evidence="4" key="1">
    <citation type="submission" date="2016-03" db="EMBL/GenBank/DDBJ databases">
        <title>Complete genome sequence of Solimmundus cernigliae, representing a novel lineage of polycyclic aromatic hydrocarbon degraders within the Gammaproteobacteria.</title>
        <authorList>
            <person name="Singleton D.R."/>
            <person name="Dickey A.N."/>
            <person name="Scholl E.H."/>
            <person name="Wright F.A."/>
            <person name="Aitken M.D."/>
        </authorList>
    </citation>
    <scope>NUCLEOTIDE SEQUENCE [LARGE SCALE GENOMIC DNA]</scope>
    <source>
        <strain evidence="4">TR3.2</strain>
    </source>
</reference>
<dbReference type="PANTHER" id="PTHR21666:SF263">
    <property type="entry name" value="MUREIN HYDROLASE ACTIVATOR NLPD"/>
    <property type="match status" value="1"/>
</dbReference>
<evidence type="ECO:0000313" key="3">
    <source>
        <dbReference type="EMBL" id="ANX04007.1"/>
    </source>
</evidence>
<organism evidence="3 4">
    <name type="scientific">Immundisolibacter cernigliae</name>
    <dbReference type="NCBI Taxonomy" id="1810504"/>
    <lineage>
        <taxon>Bacteria</taxon>
        <taxon>Pseudomonadati</taxon>
        <taxon>Pseudomonadota</taxon>
        <taxon>Gammaproteobacteria</taxon>
        <taxon>Immundisolibacterales</taxon>
        <taxon>Immundisolibacteraceae</taxon>
        <taxon>Immundisolibacter</taxon>
    </lineage>
</organism>
<proteinExistence type="inferred from homology"/>
<dbReference type="InterPro" id="IPR016047">
    <property type="entry name" value="M23ase_b-sheet_dom"/>
</dbReference>
<evidence type="ECO:0000313" key="4">
    <source>
        <dbReference type="Proteomes" id="UP000092952"/>
    </source>
</evidence>
<feature type="domain" description="LysM" evidence="2">
    <location>
        <begin position="73"/>
        <end position="117"/>
    </location>
</feature>
<dbReference type="InterPro" id="IPR011055">
    <property type="entry name" value="Dup_hybrid_motif"/>
</dbReference>
<dbReference type="AlphaFoldDB" id="A0A1B1YTI0"/>